<dbReference type="Proteomes" id="UP000319732">
    <property type="component" value="Unassembled WGS sequence"/>
</dbReference>
<sequence>MVDTEHEAQPASLHSRGVEQLLERLREKGVAAGRAEAQRIVDEAQRRADWMLEQAQEEARSVLEEAEKEAAFAREAGREALALAARDTLLKLKEQLVTQFSESFRRSVNNTLARKELLAELVLEIAGRAPRAEKPSTVYLCAEPEAEPSADSAKLRREPLLTLLTTELQGLLREGIELKTQAGKHTGVKLTLHDKAVSVDLTDGVIAEILLSYLQPRFRALLEGVELEGVKLEERDKDSAAPAPAPETPPTPGAEPQ</sequence>
<feature type="region of interest" description="Disordered" evidence="2">
    <location>
        <begin position="233"/>
        <end position="257"/>
    </location>
</feature>
<evidence type="ECO:0008006" key="5">
    <source>
        <dbReference type="Google" id="ProtNLM"/>
    </source>
</evidence>
<reference evidence="3 4" key="1">
    <citation type="submission" date="2019-06" db="EMBL/GenBank/DDBJ databases">
        <title>Whole genome sequence for Cellvibrionaceae sp. R142.</title>
        <authorList>
            <person name="Wang G."/>
        </authorList>
    </citation>
    <scope>NUCLEOTIDE SEQUENCE [LARGE SCALE GENOMIC DNA]</scope>
    <source>
        <strain evidence="3 4">R142</strain>
    </source>
</reference>
<comment type="caution">
    <text evidence="3">The sequence shown here is derived from an EMBL/GenBank/DDBJ whole genome shotgun (WGS) entry which is preliminary data.</text>
</comment>
<dbReference type="OrthoDB" id="275663at2"/>
<evidence type="ECO:0000256" key="1">
    <source>
        <dbReference type="SAM" id="Coils"/>
    </source>
</evidence>
<gene>
    <name evidence="3" type="ORF">FKG94_22070</name>
</gene>
<evidence type="ECO:0000313" key="4">
    <source>
        <dbReference type="Proteomes" id="UP000319732"/>
    </source>
</evidence>
<evidence type="ECO:0000313" key="3">
    <source>
        <dbReference type="EMBL" id="TQV70204.1"/>
    </source>
</evidence>
<evidence type="ECO:0000256" key="2">
    <source>
        <dbReference type="SAM" id="MobiDB-lite"/>
    </source>
</evidence>
<dbReference type="EMBL" id="VHSG01000025">
    <property type="protein sequence ID" value="TQV70204.1"/>
    <property type="molecule type" value="Genomic_DNA"/>
</dbReference>
<protein>
    <recommendedName>
        <fullName evidence="5">ATPase</fullName>
    </recommendedName>
</protein>
<feature type="coiled-coil region" evidence="1">
    <location>
        <begin position="56"/>
        <end position="83"/>
    </location>
</feature>
<dbReference type="RefSeq" id="WP_142929108.1">
    <property type="nucleotide sequence ID" value="NZ_ML660103.1"/>
</dbReference>
<organism evidence="3 4">
    <name type="scientific">Exilibacterium tricleocarpae</name>
    <dbReference type="NCBI Taxonomy" id="2591008"/>
    <lineage>
        <taxon>Bacteria</taxon>
        <taxon>Pseudomonadati</taxon>
        <taxon>Pseudomonadota</taxon>
        <taxon>Gammaproteobacteria</taxon>
        <taxon>Cellvibrionales</taxon>
        <taxon>Cellvibrionaceae</taxon>
        <taxon>Exilibacterium</taxon>
    </lineage>
</organism>
<name>A0A545SZ09_9GAMM</name>
<dbReference type="AlphaFoldDB" id="A0A545SZ09"/>
<dbReference type="Gene3D" id="1.20.5.620">
    <property type="entry name" value="F1F0 ATP synthase subunit B, membrane domain"/>
    <property type="match status" value="1"/>
</dbReference>
<feature type="compositionally biased region" description="Pro residues" evidence="2">
    <location>
        <begin position="243"/>
        <end position="257"/>
    </location>
</feature>
<keyword evidence="4" id="KW-1185">Reference proteome</keyword>
<keyword evidence="1" id="KW-0175">Coiled coil</keyword>
<accession>A0A545SZ09</accession>
<proteinExistence type="predicted"/>